<keyword evidence="1" id="KW-1133">Transmembrane helix</keyword>
<comment type="caution">
    <text evidence="2">The sequence shown here is derived from an EMBL/GenBank/DDBJ whole genome shotgun (WGS) entry which is preliminary data.</text>
</comment>
<evidence type="ECO:0008006" key="4">
    <source>
        <dbReference type="Google" id="ProtNLM"/>
    </source>
</evidence>
<dbReference type="Pfam" id="PF06691">
    <property type="entry name" value="DUF1189"/>
    <property type="match status" value="1"/>
</dbReference>
<sequence>MNFLKDLKNSIYNPAFYHALLDRDFSYSLAYYAKLSAVIALVWATSVSLALVPIVYQLFGELNKSVAEVYPPLLELTLKNGELTKNMAGPVRLEMPEFAGSLSKVDKNDLPNPEIKTLLVIDTEATADLKSYQKAKALILVTKKAVVYTEDNDRSSIKISPFDQTMTGSLNQAKLVGYLETVRPWLKIFVPALVVIIFLVFMFIMYVLLLPLALLALLVWALLSLLKKNMGRVITYGTAYRLTLHASTLSFLVWAVLSVILGVPSGVLLFSALTLFLTYLNFRLVIKI</sequence>
<feature type="transmembrane region" description="Helical" evidence="1">
    <location>
        <begin position="31"/>
        <end position="56"/>
    </location>
</feature>
<dbReference type="InterPro" id="IPR009574">
    <property type="entry name" value="DUF1189"/>
</dbReference>
<keyword evidence="1" id="KW-0812">Transmembrane</keyword>
<protein>
    <recommendedName>
        <fullName evidence="4">DUF1189 domain-containing protein</fullName>
    </recommendedName>
</protein>
<proteinExistence type="predicted"/>
<evidence type="ECO:0000313" key="2">
    <source>
        <dbReference type="EMBL" id="OHA58470.1"/>
    </source>
</evidence>
<reference evidence="2 3" key="1">
    <citation type="journal article" date="2016" name="Nat. Commun.">
        <title>Thousands of microbial genomes shed light on interconnected biogeochemical processes in an aquifer system.</title>
        <authorList>
            <person name="Anantharaman K."/>
            <person name="Brown C.T."/>
            <person name="Hug L.A."/>
            <person name="Sharon I."/>
            <person name="Castelle C.J."/>
            <person name="Probst A.J."/>
            <person name="Thomas B.C."/>
            <person name="Singh A."/>
            <person name="Wilkins M.J."/>
            <person name="Karaoz U."/>
            <person name="Brodie E.L."/>
            <person name="Williams K.H."/>
            <person name="Hubbard S.S."/>
            <person name="Banfield J.F."/>
        </authorList>
    </citation>
    <scope>NUCLEOTIDE SEQUENCE [LARGE SCALE GENOMIC DNA]</scope>
</reference>
<gene>
    <name evidence="2" type="ORF">A2571_01685</name>
</gene>
<accession>A0A1G2QD19</accession>
<organism evidence="2 3">
    <name type="scientific">Candidatus Vogelbacteria bacterium RIFOXYD1_FULL_44_32</name>
    <dbReference type="NCBI Taxonomy" id="1802438"/>
    <lineage>
        <taxon>Bacteria</taxon>
        <taxon>Candidatus Vogeliibacteriota</taxon>
    </lineage>
</organism>
<dbReference type="STRING" id="1802438.A2571_01685"/>
<feature type="transmembrane region" description="Helical" evidence="1">
    <location>
        <begin position="188"/>
        <end position="221"/>
    </location>
</feature>
<name>A0A1G2QD19_9BACT</name>
<dbReference type="Proteomes" id="UP000177043">
    <property type="component" value="Unassembled WGS sequence"/>
</dbReference>
<evidence type="ECO:0000313" key="3">
    <source>
        <dbReference type="Proteomes" id="UP000177043"/>
    </source>
</evidence>
<dbReference type="AlphaFoldDB" id="A0A1G2QD19"/>
<keyword evidence="1" id="KW-0472">Membrane</keyword>
<evidence type="ECO:0000256" key="1">
    <source>
        <dbReference type="SAM" id="Phobius"/>
    </source>
</evidence>
<dbReference type="EMBL" id="MHTJ01000003">
    <property type="protein sequence ID" value="OHA58470.1"/>
    <property type="molecule type" value="Genomic_DNA"/>
</dbReference>